<dbReference type="Proteomes" id="UP001281410">
    <property type="component" value="Unassembled WGS sequence"/>
</dbReference>
<comment type="caution">
    <text evidence="1">The sequence shown here is derived from an EMBL/GenBank/DDBJ whole genome shotgun (WGS) entry which is preliminary data.</text>
</comment>
<sequence>MKKADQQKHEESGNKKRLLSGGATKIPATTTIVPTTAHSMKTRDLPNLSECQSCGFRPDTCTAGKITMQILFSEWRIVLLCYKCLSRVESSQICSYCFNQITQEDDFFTCCQCNRCVHRNCFYMYKSVAPWSYSSSSSAASQFSFCVDCWVPKSIIRTRAFFTARKSSNNCPELYNSNSGVKNCARSSSEANFDGDPRIVAPTMSRNAVVAKKAVKSSEQGCGNGKKAIVDDAELAFHLHRVMNSSPRISKNFHSANSSCSSVQKILDFDDDSIVGGFDSRNSYVKSNENSLVCVESGNVAVPFKEGEGSCSDKFVRSSGDENSMNIESVCCQNNQDLSSAFMVEINNGKPDRYLLKYKRRNSSAKGVPNNTSKTLYEKFPCRSEMLADRFLFKYYRKRRNSIANGTSNVKPKTLYERFSCQRETLDTRYLFKYRRRKTSFKAVPTSNR</sequence>
<dbReference type="AlphaFoldDB" id="A0AAE0DU73"/>
<keyword evidence="2" id="KW-1185">Reference proteome</keyword>
<reference evidence="1" key="1">
    <citation type="journal article" date="2023" name="Plant J.">
        <title>Genome sequences and population genomics provide insights into the demographic history, inbreeding, and mutation load of two 'living fossil' tree species of Dipteronia.</title>
        <authorList>
            <person name="Feng Y."/>
            <person name="Comes H.P."/>
            <person name="Chen J."/>
            <person name="Zhu S."/>
            <person name="Lu R."/>
            <person name="Zhang X."/>
            <person name="Li P."/>
            <person name="Qiu J."/>
            <person name="Olsen K.M."/>
            <person name="Qiu Y."/>
        </authorList>
    </citation>
    <scope>NUCLEOTIDE SEQUENCE</scope>
    <source>
        <strain evidence="1">NBL</strain>
    </source>
</reference>
<protein>
    <submittedName>
        <fullName evidence="1">Uncharacterized protein</fullName>
    </submittedName>
</protein>
<dbReference type="EMBL" id="JANJYJ010000010">
    <property type="protein sequence ID" value="KAK3185030.1"/>
    <property type="molecule type" value="Genomic_DNA"/>
</dbReference>
<gene>
    <name evidence="1" type="ORF">Dsin_032316</name>
</gene>
<evidence type="ECO:0000313" key="1">
    <source>
        <dbReference type="EMBL" id="KAK3185030.1"/>
    </source>
</evidence>
<organism evidence="1 2">
    <name type="scientific">Dipteronia sinensis</name>
    <dbReference type="NCBI Taxonomy" id="43782"/>
    <lineage>
        <taxon>Eukaryota</taxon>
        <taxon>Viridiplantae</taxon>
        <taxon>Streptophyta</taxon>
        <taxon>Embryophyta</taxon>
        <taxon>Tracheophyta</taxon>
        <taxon>Spermatophyta</taxon>
        <taxon>Magnoliopsida</taxon>
        <taxon>eudicotyledons</taxon>
        <taxon>Gunneridae</taxon>
        <taxon>Pentapetalae</taxon>
        <taxon>rosids</taxon>
        <taxon>malvids</taxon>
        <taxon>Sapindales</taxon>
        <taxon>Sapindaceae</taxon>
        <taxon>Hippocastanoideae</taxon>
        <taxon>Acereae</taxon>
        <taxon>Dipteronia</taxon>
    </lineage>
</organism>
<proteinExistence type="predicted"/>
<evidence type="ECO:0000313" key="2">
    <source>
        <dbReference type="Proteomes" id="UP001281410"/>
    </source>
</evidence>
<name>A0AAE0DU73_9ROSI</name>
<accession>A0AAE0DU73</accession>
<dbReference type="PANTHER" id="PTHR38530">
    <property type="entry name" value="OS06G0468300 PROTEIN"/>
    <property type="match status" value="1"/>
</dbReference>